<dbReference type="InterPro" id="IPR000700">
    <property type="entry name" value="PAS-assoc_C"/>
</dbReference>
<dbReference type="Gene3D" id="3.30.70.270">
    <property type="match status" value="1"/>
</dbReference>
<dbReference type="InterPro" id="IPR019494">
    <property type="entry name" value="FIST_C"/>
</dbReference>
<dbReference type="InterPro" id="IPR001610">
    <property type="entry name" value="PAC"/>
</dbReference>
<dbReference type="Pfam" id="PF00990">
    <property type="entry name" value="GGDEF"/>
    <property type="match status" value="1"/>
</dbReference>
<dbReference type="NCBIfam" id="TIGR00254">
    <property type="entry name" value="GGDEF"/>
    <property type="match status" value="1"/>
</dbReference>
<feature type="domain" description="GGDEF" evidence="4">
    <location>
        <begin position="552"/>
        <end position="683"/>
    </location>
</feature>
<reference evidence="6" key="1">
    <citation type="submission" date="2015-08" db="EMBL/GenBank/DDBJ databases">
        <authorList>
            <person name="Babu N.S."/>
            <person name="Beckwith C.J."/>
            <person name="Beseler K.G."/>
            <person name="Brison A."/>
            <person name="Carone J.V."/>
            <person name="Caskin T.P."/>
            <person name="Diamond M."/>
            <person name="Durham M.E."/>
            <person name="Foxe J.M."/>
            <person name="Go M."/>
            <person name="Henderson B.A."/>
            <person name="Jones I.B."/>
            <person name="McGettigan J.A."/>
            <person name="Micheletti S.J."/>
            <person name="Nasrallah M.E."/>
            <person name="Ortiz D."/>
            <person name="Piller C.R."/>
            <person name="Privatt S.R."/>
            <person name="Schneider S.L."/>
            <person name="Sharp S."/>
            <person name="Smith T.C."/>
            <person name="Stanton J.D."/>
            <person name="Ullery H.E."/>
            <person name="Wilson R.J."/>
            <person name="Serrano M.G."/>
            <person name="Buck G."/>
            <person name="Lee V."/>
            <person name="Wang Y."/>
            <person name="Carvalho R."/>
            <person name="Voegtly L."/>
            <person name="Shi R."/>
            <person name="Duckworth R."/>
            <person name="Johnson A."/>
            <person name="Loviza R."/>
            <person name="Walstead R."/>
            <person name="Shah Z."/>
            <person name="Kiflezghi M."/>
            <person name="Wade K."/>
            <person name="Ball S.L."/>
            <person name="Bradley K.W."/>
            <person name="Asai D.J."/>
            <person name="Bowman C.A."/>
            <person name="Russell D.A."/>
            <person name="Pope W.H."/>
            <person name="Jacobs-Sera D."/>
            <person name="Hendrix R.W."/>
            <person name="Hatfull G.F."/>
        </authorList>
    </citation>
    <scope>NUCLEOTIDE SEQUENCE [LARGE SCALE GENOMIC DNA]</scope>
    <source>
        <strain evidence="6">JCM 19170</strain>
    </source>
</reference>
<feature type="domain" description="PAC" evidence="2">
    <location>
        <begin position="474"/>
        <end position="529"/>
    </location>
</feature>
<dbReference type="Gene3D" id="3.20.20.450">
    <property type="entry name" value="EAL domain"/>
    <property type="match status" value="1"/>
</dbReference>
<dbReference type="PANTHER" id="PTHR33121">
    <property type="entry name" value="CYCLIC DI-GMP PHOSPHODIESTERASE PDEF"/>
    <property type="match status" value="1"/>
</dbReference>
<dbReference type="SMART" id="SM00267">
    <property type="entry name" value="GGDEF"/>
    <property type="match status" value="1"/>
</dbReference>
<dbReference type="Pfam" id="PF00563">
    <property type="entry name" value="EAL"/>
    <property type="match status" value="1"/>
</dbReference>
<keyword evidence="6" id="KW-1185">Reference proteome</keyword>
<dbReference type="Proteomes" id="UP000182108">
    <property type="component" value="Unassembled WGS sequence"/>
</dbReference>
<evidence type="ECO:0000259" key="4">
    <source>
        <dbReference type="PROSITE" id="PS50887"/>
    </source>
</evidence>
<dbReference type="InterPro" id="IPR000160">
    <property type="entry name" value="GGDEF_dom"/>
</dbReference>
<evidence type="ECO:0000259" key="1">
    <source>
        <dbReference type="PROSITE" id="PS50112"/>
    </source>
</evidence>
<evidence type="ECO:0000313" key="6">
    <source>
        <dbReference type="Proteomes" id="UP000182108"/>
    </source>
</evidence>
<dbReference type="InterPro" id="IPR050706">
    <property type="entry name" value="Cyclic-di-GMP_PDE-like"/>
</dbReference>
<dbReference type="Pfam" id="PF08447">
    <property type="entry name" value="PAS_3"/>
    <property type="match status" value="1"/>
</dbReference>
<dbReference type="InterPro" id="IPR035919">
    <property type="entry name" value="EAL_sf"/>
</dbReference>
<gene>
    <name evidence="5" type="ORF">Ga0061068_11516</name>
</gene>
<dbReference type="PROSITE" id="PS50112">
    <property type="entry name" value="PAS"/>
    <property type="match status" value="1"/>
</dbReference>
<dbReference type="GO" id="GO:0071111">
    <property type="term" value="F:cyclic-guanylate-specific phosphodiesterase activity"/>
    <property type="evidence" value="ECO:0007669"/>
    <property type="project" value="InterPro"/>
</dbReference>
<dbReference type="PANTHER" id="PTHR33121:SF79">
    <property type="entry name" value="CYCLIC DI-GMP PHOSPHODIESTERASE PDED-RELATED"/>
    <property type="match status" value="1"/>
</dbReference>
<dbReference type="SUPFAM" id="SSF141868">
    <property type="entry name" value="EAL domain-like"/>
    <property type="match status" value="1"/>
</dbReference>
<dbReference type="SMART" id="SM00052">
    <property type="entry name" value="EAL"/>
    <property type="match status" value="1"/>
</dbReference>
<evidence type="ECO:0000259" key="2">
    <source>
        <dbReference type="PROSITE" id="PS50113"/>
    </source>
</evidence>
<dbReference type="InterPro" id="IPR029787">
    <property type="entry name" value="Nucleotide_cyclase"/>
</dbReference>
<dbReference type="SMART" id="SM00091">
    <property type="entry name" value="PAS"/>
    <property type="match status" value="1"/>
</dbReference>
<accession>A0A0K6IX91</accession>
<dbReference type="EMBL" id="CYHH01000015">
    <property type="protein sequence ID" value="CUB07952.1"/>
    <property type="molecule type" value="Genomic_DNA"/>
</dbReference>
<evidence type="ECO:0000313" key="5">
    <source>
        <dbReference type="EMBL" id="CUB07952.1"/>
    </source>
</evidence>
<dbReference type="PROSITE" id="PS50883">
    <property type="entry name" value="EAL"/>
    <property type="match status" value="1"/>
</dbReference>
<dbReference type="Pfam" id="PF10442">
    <property type="entry name" value="FIST_C"/>
    <property type="match status" value="1"/>
</dbReference>
<feature type="domain" description="PAS" evidence="1">
    <location>
        <begin position="423"/>
        <end position="474"/>
    </location>
</feature>
<dbReference type="InterPro" id="IPR000014">
    <property type="entry name" value="PAS"/>
</dbReference>
<dbReference type="InterPro" id="IPR001633">
    <property type="entry name" value="EAL_dom"/>
</dbReference>
<dbReference type="CDD" id="cd01948">
    <property type="entry name" value="EAL"/>
    <property type="match status" value="1"/>
</dbReference>
<feature type="domain" description="EAL" evidence="3">
    <location>
        <begin position="691"/>
        <end position="928"/>
    </location>
</feature>
<evidence type="ECO:0000259" key="3">
    <source>
        <dbReference type="PROSITE" id="PS50883"/>
    </source>
</evidence>
<dbReference type="NCBIfam" id="TIGR00229">
    <property type="entry name" value="sensory_box"/>
    <property type="match status" value="1"/>
</dbReference>
<dbReference type="SMART" id="SM00897">
    <property type="entry name" value="FIST"/>
    <property type="match status" value="1"/>
</dbReference>
<dbReference type="SMART" id="SM01204">
    <property type="entry name" value="FIST_C"/>
    <property type="match status" value="1"/>
</dbReference>
<dbReference type="RefSeq" id="WP_055424205.1">
    <property type="nucleotide sequence ID" value="NZ_CYHH01000015.1"/>
</dbReference>
<dbReference type="AlphaFoldDB" id="A0A0K6IX91"/>
<dbReference type="SUPFAM" id="SSF55073">
    <property type="entry name" value="Nucleotide cyclase"/>
    <property type="match status" value="1"/>
</dbReference>
<name>A0A0K6IX91_9PROT</name>
<protein>
    <submittedName>
        <fullName evidence="5">PAS domain S-box/diguanylate cyclase (GGDEF) domain</fullName>
    </submittedName>
</protein>
<dbReference type="OrthoDB" id="8416215at2"/>
<dbReference type="InterPro" id="IPR013655">
    <property type="entry name" value="PAS_fold_3"/>
</dbReference>
<dbReference type="Pfam" id="PF08495">
    <property type="entry name" value="FIST"/>
    <property type="match status" value="1"/>
</dbReference>
<organism evidence="5 6">
    <name type="scientific">Tepidiphilus thermophilus</name>
    <dbReference type="NCBI Taxonomy" id="876478"/>
    <lineage>
        <taxon>Bacteria</taxon>
        <taxon>Pseudomonadati</taxon>
        <taxon>Pseudomonadota</taxon>
        <taxon>Hydrogenophilia</taxon>
        <taxon>Hydrogenophilales</taxon>
        <taxon>Hydrogenophilaceae</taxon>
        <taxon>Tepidiphilus</taxon>
    </lineage>
</organism>
<dbReference type="SUPFAM" id="SSF55785">
    <property type="entry name" value="PYP-like sensor domain (PAS domain)"/>
    <property type="match status" value="1"/>
</dbReference>
<dbReference type="Gene3D" id="3.30.450.20">
    <property type="entry name" value="PAS domain"/>
    <property type="match status" value="1"/>
</dbReference>
<dbReference type="InterPro" id="IPR043128">
    <property type="entry name" value="Rev_trsase/Diguanyl_cyclase"/>
</dbReference>
<dbReference type="InterPro" id="IPR035965">
    <property type="entry name" value="PAS-like_dom_sf"/>
</dbReference>
<dbReference type="PROSITE" id="PS50113">
    <property type="entry name" value="PAC"/>
    <property type="match status" value="1"/>
</dbReference>
<dbReference type="SMART" id="SM00086">
    <property type="entry name" value="PAC"/>
    <property type="match status" value="1"/>
</dbReference>
<dbReference type="PROSITE" id="PS50887">
    <property type="entry name" value="GGDEF"/>
    <property type="match status" value="1"/>
</dbReference>
<dbReference type="CDD" id="cd00130">
    <property type="entry name" value="PAS"/>
    <property type="match status" value="1"/>
</dbReference>
<proteinExistence type="predicted"/>
<dbReference type="InterPro" id="IPR013702">
    <property type="entry name" value="FIST_domain_N"/>
</dbReference>
<sequence>MEHLLHVYRDAAELEAFIATHGLARRRGLVQVFTAAAEPQQVRPVLERLQALRGFAVIGASTAGAIAGERVHDEGIVLSVSIFEHTQIETRYLPQAEAADGERLGAELAARGVRLLLAFGNILHENPEAFLEGLARTAPDLVVAGGIAADTVLFRGSFVIHGNDVHSRGVVLAALSGERLRLRTESLLNFTPAGKPMRLTRSHGEYVHEIDGKPVLDVYRHYLGEEVLQQIPLSLAAFPLIARQRGLDVARLPVGLSEDGALRFGGTLRPEQPVRFGVGDIFTLLERAHATAQQLSRSVPAEAVYVFSCLGRRLYLGEHTPLELAPLAALAPAAGFFTYGEFFHLPGDNRLLNMTCTLVVLAETDTIRPRPISLPRHLPEPNLTLRALARLSDVTSQELSHSLTFLEQYRYALDQSAIVSRTDLQGRITYVNALFERVSGYRAEELIGHTHRLLHHPDMPRAVYEEIWRTLEDKQIWRGIIQNRSKEGRTYYLKATIIPLFDENGDTVEYIGIAEDITEIIVSQQLLEQQRTDRLTGLPNRNQLIEDLERGHCRLLALADIAAFKSINDYYGFEAGDRLIIELAVRLQQRLQPLGIRIYRNYGAGFAFIPPDGLALPAFEAELLAAGRALRSLPMPGMDGEEVDIDLYFGIAMGDDHLLALADAALHKAKESGVRDRILVFNAQDQSYLNNRFWINEVKAALAESRILCHFQPIVPVRATQAVPKYEALVRLHDRNGQILSPGAFLDIIKPTAHYGRLTRRVFDLALEAARRTGSQISVNLSAIDLADGETYAYLLDRLKKHEGEQIIFEITESEAIKDFARVRAFAEDIRRHGAQLAADDFGSGYSNLATLIELSPDYLKLDGSLVTKVVQEEKVRRVVAAAVHFAHETSMQVVAEFVSTPEIAQALERLGVDYLQGYAVGKPIPLP</sequence>